<evidence type="ECO:0000259" key="2">
    <source>
        <dbReference type="PROSITE" id="PS51168"/>
    </source>
</evidence>
<proteinExistence type="predicted"/>
<accession>A0A212R2P4</accession>
<dbReference type="EMBL" id="FYDG01000002">
    <property type="protein sequence ID" value="SNB66272.1"/>
    <property type="molecule type" value="Genomic_DNA"/>
</dbReference>
<dbReference type="SUPFAM" id="SSF48600">
    <property type="entry name" value="Chorismate mutase II"/>
    <property type="match status" value="1"/>
</dbReference>
<keyword evidence="4" id="KW-1185">Reference proteome</keyword>
<dbReference type="OrthoDB" id="7268348at2"/>
<dbReference type="GO" id="GO:0046417">
    <property type="term" value="P:chorismate metabolic process"/>
    <property type="evidence" value="ECO:0007669"/>
    <property type="project" value="InterPro"/>
</dbReference>
<evidence type="ECO:0000313" key="3">
    <source>
        <dbReference type="EMBL" id="SNB66272.1"/>
    </source>
</evidence>
<dbReference type="Proteomes" id="UP000198418">
    <property type="component" value="Unassembled WGS sequence"/>
</dbReference>
<dbReference type="InterPro" id="IPR002701">
    <property type="entry name" value="CM_II_prokaryot"/>
</dbReference>
<protein>
    <recommendedName>
        <fullName evidence="1">chorismate mutase</fullName>
        <ecNumber evidence="1">5.4.99.5</ecNumber>
    </recommendedName>
</protein>
<sequence length="280" mass="30113">MSETKVEGLSDLRGEIDRIDSEMHELLMRRGDIIDRLIAVKARQGGGSAFRPGREADMMREIASRHHGRLPLDTVESIWRVIISTFTYVQSNYSVHADLSGGDSAMRDSARFHFGFTVPLVGHPTPGAVITAVGASGRKGAENGGGDLGMIRAGFHAEDARWWERLAAADAPKIIARLPFVERPDHPAGTPVFIISNPLAEAAAKDVAVFSAQGAGPAPDVSGWTALGCDTLGQSEGEEFSLLLSAPGDWDAERLRRLPGGGALERIAWIGSHAKRFEIQ</sequence>
<dbReference type="NCBIfam" id="NF004698">
    <property type="entry name" value="PRK06034.1-4"/>
    <property type="match status" value="1"/>
</dbReference>
<feature type="domain" description="Chorismate mutase" evidence="2">
    <location>
        <begin position="3"/>
        <end position="94"/>
    </location>
</feature>
<evidence type="ECO:0000313" key="4">
    <source>
        <dbReference type="Proteomes" id="UP000198418"/>
    </source>
</evidence>
<dbReference type="Gene3D" id="1.20.59.10">
    <property type="entry name" value="Chorismate mutase"/>
    <property type="match status" value="1"/>
</dbReference>
<dbReference type="PROSITE" id="PS51168">
    <property type="entry name" value="CHORISMATE_MUT_2"/>
    <property type="match status" value="1"/>
</dbReference>
<reference evidence="4" key="1">
    <citation type="submission" date="2017-06" db="EMBL/GenBank/DDBJ databases">
        <authorList>
            <person name="Varghese N."/>
            <person name="Submissions S."/>
        </authorList>
    </citation>
    <scope>NUCLEOTIDE SEQUENCE [LARGE SCALE GENOMIC DNA]</scope>
    <source>
        <strain evidence="4">DSM 137</strain>
    </source>
</reference>
<dbReference type="EC" id="5.4.99.5" evidence="1"/>
<evidence type="ECO:0000256" key="1">
    <source>
        <dbReference type="ARBA" id="ARBA00012404"/>
    </source>
</evidence>
<dbReference type="Pfam" id="PF01817">
    <property type="entry name" value="CM_2"/>
    <property type="match status" value="1"/>
</dbReference>
<dbReference type="GO" id="GO:0004106">
    <property type="term" value="F:chorismate mutase activity"/>
    <property type="evidence" value="ECO:0007669"/>
    <property type="project" value="UniProtKB-EC"/>
</dbReference>
<dbReference type="AlphaFoldDB" id="A0A212R2P4"/>
<dbReference type="InterPro" id="IPR036263">
    <property type="entry name" value="Chorismate_II_sf"/>
</dbReference>
<name>A0A212R2P4_RHOAC</name>
<dbReference type="InterPro" id="IPR036979">
    <property type="entry name" value="CM_dom_sf"/>
</dbReference>
<dbReference type="SMART" id="SM00830">
    <property type="entry name" value="CM_2"/>
    <property type="match status" value="1"/>
</dbReference>
<organism evidence="3 4">
    <name type="scientific">Rhodoblastus acidophilus</name>
    <name type="common">Rhodopseudomonas acidophila</name>
    <dbReference type="NCBI Taxonomy" id="1074"/>
    <lineage>
        <taxon>Bacteria</taxon>
        <taxon>Pseudomonadati</taxon>
        <taxon>Pseudomonadota</taxon>
        <taxon>Alphaproteobacteria</taxon>
        <taxon>Hyphomicrobiales</taxon>
        <taxon>Rhodoblastaceae</taxon>
        <taxon>Rhodoblastus</taxon>
    </lineage>
</organism>
<gene>
    <name evidence="3" type="ORF">SAMN06265338_102419</name>
</gene>
<dbReference type="RefSeq" id="WP_088519921.1">
    <property type="nucleotide sequence ID" value="NZ_FYDG01000002.1"/>
</dbReference>